<accession>A0A915IIR3</accession>
<dbReference type="AlphaFoldDB" id="A0A915IIR3"/>
<organism evidence="1 2">
    <name type="scientific">Romanomermis culicivorax</name>
    <name type="common">Nematode worm</name>
    <dbReference type="NCBI Taxonomy" id="13658"/>
    <lineage>
        <taxon>Eukaryota</taxon>
        <taxon>Metazoa</taxon>
        <taxon>Ecdysozoa</taxon>
        <taxon>Nematoda</taxon>
        <taxon>Enoplea</taxon>
        <taxon>Dorylaimia</taxon>
        <taxon>Mermithida</taxon>
        <taxon>Mermithoidea</taxon>
        <taxon>Mermithidae</taxon>
        <taxon>Romanomermis</taxon>
    </lineage>
</organism>
<sequence length="195" mass="20499">MSWPYIYGSDLPQKLIKFKLTPFDRLGRGGRLCLVTLCPLFKPTANDWTAILCLLTISKFSVRSILTDAKGLTNNELLFEPISCAGANIGCKFDAGGGFEKSTTVDDDDADGKFGGGTLKFTICCSGGGACIGTTTFAISTGGAGGGKTTVVVRFRDWTTSSLTTSSAAEEWDDKLSTKSISSSTTCEGARVVDG</sequence>
<dbReference type="WBParaSite" id="nRc.2.0.1.t13748-RA">
    <property type="protein sequence ID" value="nRc.2.0.1.t13748-RA"/>
    <property type="gene ID" value="nRc.2.0.1.g13748"/>
</dbReference>
<proteinExistence type="predicted"/>
<reference evidence="2" key="1">
    <citation type="submission" date="2022-11" db="UniProtKB">
        <authorList>
            <consortium name="WormBaseParasite"/>
        </authorList>
    </citation>
    <scope>IDENTIFICATION</scope>
</reference>
<evidence type="ECO:0000313" key="2">
    <source>
        <dbReference type="WBParaSite" id="nRc.2.0.1.t13748-RA"/>
    </source>
</evidence>
<name>A0A915IIR3_ROMCU</name>
<protein>
    <submittedName>
        <fullName evidence="2">Uncharacterized protein</fullName>
    </submittedName>
</protein>
<evidence type="ECO:0000313" key="1">
    <source>
        <dbReference type="Proteomes" id="UP000887565"/>
    </source>
</evidence>
<keyword evidence="1" id="KW-1185">Reference proteome</keyword>
<dbReference type="Proteomes" id="UP000887565">
    <property type="component" value="Unplaced"/>
</dbReference>